<dbReference type="EMBL" id="FMYP01000004">
    <property type="protein sequence ID" value="SDB85310.1"/>
    <property type="molecule type" value="Genomic_DNA"/>
</dbReference>
<feature type="transmembrane region" description="Helical" evidence="8">
    <location>
        <begin position="191"/>
        <end position="210"/>
    </location>
</feature>
<feature type="transmembrane region" description="Helical" evidence="8">
    <location>
        <begin position="32"/>
        <end position="53"/>
    </location>
</feature>
<keyword evidence="5 8" id="KW-0812">Transmembrane</keyword>
<dbReference type="PANTHER" id="PTHR42751:SF3">
    <property type="entry name" value="SODIUM_GLUTAMATE SYMPORTER"/>
    <property type="match status" value="1"/>
</dbReference>
<dbReference type="Gene3D" id="3.30.70.1450">
    <property type="entry name" value="Regulator of K+ conductance, C-terminal domain"/>
    <property type="match status" value="2"/>
</dbReference>
<dbReference type="Proteomes" id="UP000199452">
    <property type="component" value="Unassembled WGS sequence"/>
</dbReference>
<dbReference type="GO" id="GO:0016020">
    <property type="term" value="C:membrane"/>
    <property type="evidence" value="ECO:0007669"/>
    <property type="project" value="UniProtKB-SubCell"/>
</dbReference>
<dbReference type="InterPro" id="IPR036721">
    <property type="entry name" value="RCK_C_sf"/>
</dbReference>
<proteinExistence type="inferred from homology"/>
<feature type="transmembrane region" description="Helical" evidence="8">
    <location>
        <begin position="497"/>
        <end position="514"/>
    </location>
</feature>
<evidence type="ECO:0000256" key="2">
    <source>
        <dbReference type="ARBA" id="ARBA00005551"/>
    </source>
</evidence>
<accession>A0A1G6GTF9</accession>
<protein>
    <submittedName>
        <fullName evidence="10">Transporter, CPA2 family</fullName>
    </submittedName>
</protein>
<evidence type="ECO:0000256" key="7">
    <source>
        <dbReference type="ARBA" id="ARBA00023136"/>
    </source>
</evidence>
<evidence type="ECO:0000256" key="4">
    <source>
        <dbReference type="ARBA" id="ARBA00022538"/>
    </source>
</evidence>
<dbReference type="InterPro" id="IPR006037">
    <property type="entry name" value="RCK_C"/>
</dbReference>
<dbReference type="GO" id="GO:0015297">
    <property type="term" value="F:antiporter activity"/>
    <property type="evidence" value="ECO:0007669"/>
    <property type="project" value="InterPro"/>
</dbReference>
<feature type="transmembrane region" description="Helical" evidence="8">
    <location>
        <begin position="88"/>
        <end position="108"/>
    </location>
</feature>
<keyword evidence="7 8" id="KW-0472">Membrane</keyword>
<dbReference type="GO" id="GO:1902600">
    <property type="term" value="P:proton transmembrane transport"/>
    <property type="evidence" value="ECO:0007669"/>
    <property type="project" value="InterPro"/>
</dbReference>
<feature type="transmembrane region" description="Helical" evidence="8">
    <location>
        <begin position="6"/>
        <end position="25"/>
    </location>
</feature>
<evidence type="ECO:0000313" key="10">
    <source>
        <dbReference type="EMBL" id="SDB85310.1"/>
    </source>
</evidence>
<dbReference type="InterPro" id="IPR006153">
    <property type="entry name" value="Cation/H_exchanger_TM"/>
</dbReference>
<evidence type="ECO:0000256" key="6">
    <source>
        <dbReference type="ARBA" id="ARBA00022989"/>
    </source>
</evidence>
<feature type="transmembrane region" description="Helical" evidence="8">
    <location>
        <begin position="59"/>
        <end position="76"/>
    </location>
</feature>
<reference evidence="10 11" key="1">
    <citation type="submission" date="2016-09" db="EMBL/GenBank/DDBJ databases">
        <authorList>
            <person name="Capua I."/>
            <person name="De Benedictis P."/>
            <person name="Joannis T."/>
            <person name="Lombin L.H."/>
            <person name="Cattoli G."/>
        </authorList>
    </citation>
    <scope>NUCLEOTIDE SEQUENCE [LARGE SCALE GENOMIC DNA]</scope>
    <source>
        <strain evidence="10 11">A7P-90m</strain>
    </source>
</reference>
<evidence type="ECO:0000256" key="1">
    <source>
        <dbReference type="ARBA" id="ARBA00004141"/>
    </source>
</evidence>
<dbReference type="OrthoDB" id="9781411at2"/>
<dbReference type="RefSeq" id="WP_092434843.1">
    <property type="nucleotide sequence ID" value="NZ_FMYP01000004.1"/>
</dbReference>
<dbReference type="Pfam" id="PF00999">
    <property type="entry name" value="Na_H_Exchanger"/>
    <property type="match status" value="1"/>
</dbReference>
<dbReference type="PANTHER" id="PTHR42751">
    <property type="entry name" value="SODIUM/HYDROGEN EXCHANGER FAMILY/TRKA DOMAIN PROTEIN"/>
    <property type="match status" value="1"/>
</dbReference>
<dbReference type="STRING" id="1640674.SAMN05216323_10049"/>
<feature type="transmembrane region" description="Helical" evidence="8">
    <location>
        <begin position="299"/>
        <end position="321"/>
    </location>
</feature>
<evidence type="ECO:0000256" key="8">
    <source>
        <dbReference type="SAM" id="Phobius"/>
    </source>
</evidence>
<keyword evidence="4" id="KW-0406">Ion transport</keyword>
<name>A0A1G6GTF9_9BACT</name>
<gene>
    <name evidence="10" type="ORF">SAMN05216323_10049</name>
</gene>
<keyword evidence="6 8" id="KW-1133">Transmembrane helix</keyword>
<evidence type="ECO:0000313" key="11">
    <source>
        <dbReference type="Proteomes" id="UP000199452"/>
    </source>
</evidence>
<feature type="transmembrane region" description="Helical" evidence="8">
    <location>
        <begin position="454"/>
        <end position="476"/>
    </location>
</feature>
<organism evidence="10 11">
    <name type="scientific">Williamwhitmania taraxaci</name>
    <dbReference type="NCBI Taxonomy" id="1640674"/>
    <lineage>
        <taxon>Bacteria</taxon>
        <taxon>Pseudomonadati</taxon>
        <taxon>Bacteroidota</taxon>
        <taxon>Bacteroidia</taxon>
        <taxon>Bacteroidales</taxon>
        <taxon>Williamwhitmaniaceae</taxon>
        <taxon>Williamwhitmania</taxon>
    </lineage>
</organism>
<sequence>MLHLPALIIDLTLILGAAAAVTLIFKRLKQPVVLGYIIAGLIIGPSFNLFPTILETDSIKIWADIGVIFLLFGLGLEFSFKRLIKVGGVAIVTALTEVTLTMGVGFGLGRLLGWNTIDSLFLGGILAIASTTIIIRAFDELGVKNQKFASVVTGVLVIEDLVAVLLMVMLSTVAVSKTFAGGEMIMSVLKLAFFLVLWFVSGIFFLPTLLQKLRLLLNDETLLIVSLALCFLMVALATYVGFSPALGAFIMGSILAETTKAERIEHLLKSVKNLFGAIFFISVGMLIDPQMMVQYALPIFAATLVLLFAKPLFVVFGATLAGQPLRIAMQSGMSLSQIGEFSFIIAALGLSLNVTSSFLYPIAVAVSVITTFTTPYMIRLSEPVYKTIEGRLPQNIKNLLAKYSLGTQNISEVSDWKKVLRFYLINVIVFSVIIVFIIILSTKYLEPLFSGYEWSRVITVMVSLAVLAPFLWALAFRRTQRQAYANVWINPARRRPLIMLLFSRVLLAVFYIGFLFHRLFSPKIALMGVVVASIILLILSRRIKAFYGQIELRFLTNYHARETETDSKVIPTPWDTHITSFVLSPQSPYIGKTLFEARLREDFGINIAAIERGDLLINIPNRFEHLYPHDNLMVIGTDEQLNKFNKHLDDSVNETPTVDIKKHVALHQFTVGSRSPLISKSIRISKIRERSKGLVVGIERNGQRLLNPESDMLFEEDDKVWIVGNEKRIQILLKELAD</sequence>
<dbReference type="SUPFAM" id="SSF116726">
    <property type="entry name" value="TrkA C-terminal domain-like"/>
    <property type="match status" value="2"/>
</dbReference>
<comment type="subcellular location">
    <subcellularLocation>
        <location evidence="1">Membrane</location>
        <topology evidence="1">Multi-pass membrane protein</topology>
    </subcellularLocation>
</comment>
<feature type="domain" description="RCK C-terminal" evidence="9">
    <location>
        <begin position="565"/>
        <end position="650"/>
    </location>
</feature>
<dbReference type="PROSITE" id="PS51202">
    <property type="entry name" value="RCK_C"/>
    <property type="match status" value="2"/>
</dbReference>
<feature type="transmembrane region" description="Helical" evidence="8">
    <location>
        <begin position="333"/>
        <end position="352"/>
    </location>
</feature>
<dbReference type="InterPro" id="IPR038770">
    <property type="entry name" value="Na+/solute_symporter_sf"/>
</dbReference>
<dbReference type="GO" id="GO:0008324">
    <property type="term" value="F:monoatomic cation transmembrane transporter activity"/>
    <property type="evidence" value="ECO:0007669"/>
    <property type="project" value="InterPro"/>
</dbReference>
<comment type="similarity">
    <text evidence="2">Belongs to the monovalent cation:proton antiporter 2 (CPA2) transporter (TC 2.A.37) family.</text>
</comment>
<feature type="transmembrane region" description="Helical" evidence="8">
    <location>
        <begin position="150"/>
        <end position="171"/>
    </location>
</feature>
<keyword evidence="3" id="KW-0813">Transport</keyword>
<dbReference type="AlphaFoldDB" id="A0A1G6GTF9"/>
<feature type="transmembrane region" description="Helical" evidence="8">
    <location>
        <begin position="274"/>
        <end position="293"/>
    </location>
</feature>
<feature type="transmembrane region" description="Helical" evidence="8">
    <location>
        <begin position="222"/>
        <end position="239"/>
    </location>
</feature>
<feature type="transmembrane region" description="Helical" evidence="8">
    <location>
        <begin position="120"/>
        <end position="138"/>
    </location>
</feature>
<dbReference type="Pfam" id="PF02080">
    <property type="entry name" value="TrkA_C"/>
    <property type="match status" value="2"/>
</dbReference>
<dbReference type="Gene3D" id="1.20.1530.20">
    <property type="match status" value="1"/>
</dbReference>
<feature type="transmembrane region" description="Helical" evidence="8">
    <location>
        <begin position="422"/>
        <end position="442"/>
    </location>
</feature>
<evidence type="ECO:0000259" key="9">
    <source>
        <dbReference type="PROSITE" id="PS51202"/>
    </source>
</evidence>
<dbReference type="GO" id="GO:0006813">
    <property type="term" value="P:potassium ion transport"/>
    <property type="evidence" value="ECO:0007669"/>
    <property type="project" value="UniProtKB-KW"/>
</dbReference>
<keyword evidence="11" id="KW-1185">Reference proteome</keyword>
<feature type="domain" description="RCK C-terminal" evidence="9">
    <location>
        <begin position="653"/>
        <end position="738"/>
    </location>
</feature>
<keyword evidence="4" id="KW-0630">Potassium</keyword>
<feature type="transmembrane region" description="Helical" evidence="8">
    <location>
        <begin position="520"/>
        <end position="539"/>
    </location>
</feature>
<evidence type="ECO:0000256" key="5">
    <source>
        <dbReference type="ARBA" id="ARBA00022692"/>
    </source>
</evidence>
<keyword evidence="4" id="KW-0633">Potassium transport</keyword>
<evidence type="ECO:0000256" key="3">
    <source>
        <dbReference type="ARBA" id="ARBA00022448"/>
    </source>
</evidence>